<dbReference type="Proteomes" id="UP000886198">
    <property type="component" value="Unassembled WGS sequence"/>
</dbReference>
<name>A0A7C1GZQ1_9BACT</name>
<comment type="caution">
    <text evidence="2">The sequence shown here is derived from an EMBL/GenBank/DDBJ whole genome shotgun (WGS) entry which is preliminary data.</text>
</comment>
<dbReference type="EMBL" id="DSBT01000161">
    <property type="protein sequence ID" value="HDP77664.1"/>
    <property type="molecule type" value="Genomic_DNA"/>
</dbReference>
<sequence>MKRIMLIALLLITVIGLALKGPITVASKIDTEGALLGQMIVIILEKNGFEVNDKTEFGTTSVIRKAIIAGEIDIYPEYTGNGGFFFDNTDPMVWKNAKSGYETVKTLDLERNGLVWLTPAPANNTWALAIRKDLSDSEGIKTLEDLATYVNGGGFIKLAASEEFLTRPDAMPAFQEAYGFELSNDQLLAFSGGNTAQTIRAAAQNIDGVNLAMAYGTDGALSALRLVVLEDTKGVQPVYEPAPIVRKEVYEMYPEIEGLLKPVFESLDLESLQSLNASIAIEGLDAGYVAEQFLRSKSLID</sequence>
<dbReference type="GO" id="GO:0043190">
    <property type="term" value="C:ATP-binding cassette (ABC) transporter complex"/>
    <property type="evidence" value="ECO:0007669"/>
    <property type="project" value="InterPro"/>
</dbReference>
<proteinExistence type="predicted"/>
<dbReference type="SUPFAM" id="SSF53850">
    <property type="entry name" value="Periplasmic binding protein-like II"/>
    <property type="match status" value="1"/>
</dbReference>
<gene>
    <name evidence="2" type="ORF">ENN47_05680</name>
</gene>
<dbReference type="Gene3D" id="3.40.190.120">
    <property type="entry name" value="Osmoprotection protein (prox), domain 2"/>
    <property type="match status" value="1"/>
</dbReference>
<dbReference type="AlphaFoldDB" id="A0A7C1GZQ1"/>
<evidence type="ECO:0000313" key="2">
    <source>
        <dbReference type="EMBL" id="HDP77664.1"/>
    </source>
</evidence>
<dbReference type="Gene3D" id="3.40.190.10">
    <property type="entry name" value="Periplasmic binding protein-like II"/>
    <property type="match status" value="1"/>
</dbReference>
<organism evidence="2">
    <name type="scientific">Mesotoga infera</name>
    <dbReference type="NCBI Taxonomy" id="1236046"/>
    <lineage>
        <taxon>Bacteria</taxon>
        <taxon>Thermotogati</taxon>
        <taxon>Thermotogota</taxon>
        <taxon>Thermotogae</taxon>
        <taxon>Kosmotogales</taxon>
        <taxon>Kosmotogaceae</taxon>
        <taxon>Mesotoga</taxon>
    </lineage>
</organism>
<dbReference type="Pfam" id="PF04069">
    <property type="entry name" value="OpuAC"/>
    <property type="match status" value="1"/>
</dbReference>
<reference evidence="2" key="1">
    <citation type="journal article" date="2020" name="mSystems">
        <title>Genome- and Community-Level Interaction Insights into Carbon Utilization and Element Cycling Functions of Hydrothermarchaeota in Hydrothermal Sediment.</title>
        <authorList>
            <person name="Zhou Z."/>
            <person name="Liu Y."/>
            <person name="Xu W."/>
            <person name="Pan J."/>
            <person name="Luo Z.H."/>
            <person name="Li M."/>
        </authorList>
    </citation>
    <scope>NUCLEOTIDE SEQUENCE [LARGE SCALE GENOMIC DNA]</scope>
    <source>
        <strain evidence="2">SpSt-1179</strain>
    </source>
</reference>
<dbReference type="InterPro" id="IPR007210">
    <property type="entry name" value="ABC_Gly_betaine_transp_sub-bd"/>
</dbReference>
<protein>
    <submittedName>
        <fullName evidence="2">ABC transporter substrate-binding protein</fullName>
    </submittedName>
</protein>
<feature type="domain" description="ABC-type glycine betaine transport system substrate-binding" evidence="1">
    <location>
        <begin position="22"/>
        <end position="295"/>
    </location>
</feature>
<evidence type="ECO:0000259" key="1">
    <source>
        <dbReference type="Pfam" id="PF04069"/>
    </source>
</evidence>
<dbReference type="CDD" id="cd13616">
    <property type="entry name" value="PBP2_OsmF"/>
    <property type="match status" value="1"/>
</dbReference>
<dbReference type="GO" id="GO:0022857">
    <property type="term" value="F:transmembrane transporter activity"/>
    <property type="evidence" value="ECO:0007669"/>
    <property type="project" value="InterPro"/>
</dbReference>
<accession>A0A7C1GZQ1</accession>